<dbReference type="PANTHER" id="PTHR33103:SF19">
    <property type="entry name" value="OS09G0544700 PROTEIN"/>
    <property type="match status" value="1"/>
</dbReference>
<evidence type="ECO:0000313" key="1">
    <source>
        <dbReference type="EMBL" id="PQM36722.1"/>
    </source>
</evidence>
<organism evidence="1 2">
    <name type="scientific">Prunus yedoensis var. nudiflora</name>
    <dbReference type="NCBI Taxonomy" id="2094558"/>
    <lineage>
        <taxon>Eukaryota</taxon>
        <taxon>Viridiplantae</taxon>
        <taxon>Streptophyta</taxon>
        <taxon>Embryophyta</taxon>
        <taxon>Tracheophyta</taxon>
        <taxon>Spermatophyta</taxon>
        <taxon>Magnoliopsida</taxon>
        <taxon>eudicotyledons</taxon>
        <taxon>Gunneridae</taxon>
        <taxon>Pentapetalae</taxon>
        <taxon>rosids</taxon>
        <taxon>fabids</taxon>
        <taxon>Rosales</taxon>
        <taxon>Rosaceae</taxon>
        <taxon>Amygdaloideae</taxon>
        <taxon>Amygdaleae</taxon>
        <taxon>Prunus</taxon>
    </lineage>
</organism>
<dbReference type="PANTHER" id="PTHR33103">
    <property type="entry name" value="OS01G0153900 PROTEIN"/>
    <property type="match status" value="1"/>
</dbReference>
<dbReference type="EMBL" id="PJQY01003523">
    <property type="protein sequence ID" value="PQM36722.1"/>
    <property type="molecule type" value="Genomic_DNA"/>
</dbReference>
<protein>
    <recommendedName>
        <fullName evidence="3">DUF674 domain-containing protein</fullName>
    </recommendedName>
</protein>
<sequence length="244" mass="26512">MATSNCVVSLKLLIDTKQQKVLFAEAGKDFVDFLFTLLSLPLGTIIRLLSKDEMVGSLGRLYGSLETLSDIYMQPNLNKDTLLKPNAQVAGQQPSTFLINMLITNDGYSSSTKKLYVCRSCRNYSGRPYYVSDDPKALCPQCINTTISTQAIYVAPPNSTTGGETSSGKGGYVKGVVTYMITDDLEVKPASTISCIAVLNKFNVKDVSALEEKVVHLGMQEGVLLLKASLQSKSILTNVFLGKK</sequence>
<keyword evidence="2" id="KW-1185">Reference proteome</keyword>
<dbReference type="Pfam" id="PF05056">
    <property type="entry name" value="DUF674"/>
    <property type="match status" value="1"/>
</dbReference>
<evidence type="ECO:0008006" key="3">
    <source>
        <dbReference type="Google" id="ProtNLM"/>
    </source>
</evidence>
<dbReference type="STRING" id="2094558.A0A314UIW5"/>
<dbReference type="Proteomes" id="UP000250321">
    <property type="component" value="Unassembled WGS sequence"/>
</dbReference>
<dbReference type="InterPro" id="IPR007750">
    <property type="entry name" value="DUF674"/>
</dbReference>
<dbReference type="OrthoDB" id="2014278at2759"/>
<accession>A0A314UIW5</accession>
<dbReference type="AlphaFoldDB" id="A0A314UIW5"/>
<comment type="caution">
    <text evidence="1">The sequence shown here is derived from an EMBL/GenBank/DDBJ whole genome shotgun (WGS) entry which is preliminary data.</text>
</comment>
<gene>
    <name evidence="1" type="ORF">Pyn_17261</name>
</gene>
<proteinExistence type="predicted"/>
<name>A0A314UIW5_PRUYE</name>
<reference evidence="1 2" key="1">
    <citation type="submission" date="2018-02" db="EMBL/GenBank/DDBJ databases">
        <title>Draft genome of wild Prunus yedoensis var. nudiflora.</title>
        <authorList>
            <person name="Baek S."/>
            <person name="Kim J.-H."/>
            <person name="Choi K."/>
            <person name="Kim G.-B."/>
            <person name="Cho A."/>
            <person name="Jang H."/>
            <person name="Shin C.-H."/>
            <person name="Yu H.-J."/>
            <person name="Mun J.-H."/>
        </authorList>
    </citation>
    <scope>NUCLEOTIDE SEQUENCE [LARGE SCALE GENOMIC DNA]</scope>
    <source>
        <strain evidence="2">cv. Jeju island</strain>
        <tissue evidence="1">Leaf</tissue>
    </source>
</reference>
<evidence type="ECO:0000313" key="2">
    <source>
        <dbReference type="Proteomes" id="UP000250321"/>
    </source>
</evidence>